<dbReference type="Gene3D" id="3.40.630.30">
    <property type="match status" value="1"/>
</dbReference>
<dbReference type="SUPFAM" id="SSF55729">
    <property type="entry name" value="Acyl-CoA N-acyltransferases (Nat)"/>
    <property type="match status" value="1"/>
</dbReference>
<dbReference type="Pfam" id="PF00583">
    <property type="entry name" value="Acetyltransf_1"/>
    <property type="match status" value="1"/>
</dbReference>
<dbReference type="InterPro" id="IPR016181">
    <property type="entry name" value="Acyl_CoA_acyltransferase"/>
</dbReference>
<dbReference type="CDD" id="cd04301">
    <property type="entry name" value="NAT_SF"/>
    <property type="match status" value="1"/>
</dbReference>
<protein>
    <recommendedName>
        <fullName evidence="1">N-acetyltransferase domain-containing protein</fullName>
    </recommendedName>
</protein>
<name>A0ABM9GJ94_9GAMM</name>
<organism evidence="2 3">
    <name type="scientific">Pseudoalteromonas holothuriae</name>
    <dbReference type="NCBI Taxonomy" id="2963714"/>
    <lineage>
        <taxon>Bacteria</taxon>
        <taxon>Pseudomonadati</taxon>
        <taxon>Pseudomonadota</taxon>
        <taxon>Gammaproteobacteria</taxon>
        <taxon>Alteromonadales</taxon>
        <taxon>Pseudoalteromonadaceae</taxon>
        <taxon>Pseudoalteromonas</taxon>
    </lineage>
</organism>
<sequence length="162" mass="18800">MQIYYLQMLSETDLTPSPLPDDLSIVEIETIQPEFNLFLYSFVGKHWQWTDKLTWSLARWQNYIESNKIRTWVGYSKGAIVGYYELNPNTKNEVEIMYFGLTTSFIGKGYGGALLNHAVESAWAIEGTKKVWLHTCDLDHPNALNNYKKRGFSLYKIETENS</sequence>
<dbReference type="PROSITE" id="PS51186">
    <property type="entry name" value="GNAT"/>
    <property type="match status" value="1"/>
</dbReference>
<evidence type="ECO:0000313" key="3">
    <source>
        <dbReference type="Proteomes" id="UP001152485"/>
    </source>
</evidence>
<gene>
    <name evidence="2" type="ORF">PSECIP111951_02453</name>
</gene>
<dbReference type="Proteomes" id="UP001152485">
    <property type="component" value="Unassembled WGS sequence"/>
</dbReference>
<evidence type="ECO:0000259" key="1">
    <source>
        <dbReference type="PROSITE" id="PS51186"/>
    </source>
</evidence>
<accession>A0ABM9GJ94</accession>
<dbReference type="RefSeq" id="WP_261593675.1">
    <property type="nucleotide sequence ID" value="NZ_CAMAPD010000011.1"/>
</dbReference>
<dbReference type="InterPro" id="IPR000182">
    <property type="entry name" value="GNAT_dom"/>
</dbReference>
<dbReference type="EMBL" id="CAMAPD010000011">
    <property type="protein sequence ID" value="CAH9061276.1"/>
    <property type="molecule type" value="Genomic_DNA"/>
</dbReference>
<comment type="caution">
    <text evidence="2">The sequence shown here is derived from an EMBL/GenBank/DDBJ whole genome shotgun (WGS) entry which is preliminary data.</text>
</comment>
<proteinExistence type="predicted"/>
<feature type="domain" description="N-acetyltransferase" evidence="1">
    <location>
        <begin position="26"/>
        <end position="162"/>
    </location>
</feature>
<evidence type="ECO:0000313" key="2">
    <source>
        <dbReference type="EMBL" id="CAH9061276.1"/>
    </source>
</evidence>
<reference evidence="2 3" key="1">
    <citation type="submission" date="2022-07" db="EMBL/GenBank/DDBJ databases">
        <authorList>
            <person name="Criscuolo A."/>
        </authorList>
    </citation>
    <scope>NUCLEOTIDE SEQUENCE [LARGE SCALE GENOMIC DNA]</scope>
    <source>
        <strain evidence="3">CIP 111951</strain>
    </source>
</reference>